<evidence type="ECO:0000256" key="2">
    <source>
        <dbReference type="PROSITE-ProRule" id="PRU00703"/>
    </source>
</evidence>
<evidence type="ECO:0000256" key="1">
    <source>
        <dbReference type="ARBA" id="ARBA00023122"/>
    </source>
</evidence>
<dbReference type="PROSITE" id="PS51371">
    <property type="entry name" value="CBS"/>
    <property type="match status" value="2"/>
</dbReference>
<dbReference type="InterPro" id="IPR051257">
    <property type="entry name" value="Diverse_CBS-Domain"/>
</dbReference>
<dbReference type="OrthoDB" id="9811720at2"/>
<accession>A0A4P9K4S2</accession>
<protein>
    <submittedName>
        <fullName evidence="4">CBS domain-containing protein</fullName>
    </submittedName>
</protein>
<feature type="domain" description="CBS" evidence="3">
    <location>
        <begin position="80"/>
        <end position="135"/>
    </location>
</feature>
<dbReference type="AlphaFoldDB" id="A0A4P9K4S2"/>
<dbReference type="Proteomes" id="UP000304864">
    <property type="component" value="Chromosome"/>
</dbReference>
<sequence>MFMVYSPEGQSFIGAAQNLPVLKVDPAKRINRVEDTELGGVKVDVKGSNSSQKKEALNAYKKNQQNSGERRVIVRVAEIMSTPVISVQSNASLENAWALMQKHNIKHLPVLDVDSLVGICSQTDLLARMLVDRDGQIEGVKRETVAQVMHPQVITTTAETEIRHVAQVLTEFDVDSLVILNDYQKLLGIVTEKDLITRLAQEPPIEIYT</sequence>
<dbReference type="Pfam" id="PF00571">
    <property type="entry name" value="CBS"/>
    <property type="match status" value="2"/>
</dbReference>
<evidence type="ECO:0000313" key="4">
    <source>
        <dbReference type="EMBL" id="QCU89994.1"/>
    </source>
</evidence>
<dbReference type="EMBL" id="CP040602">
    <property type="protein sequence ID" value="QCU89994.1"/>
    <property type="molecule type" value="Genomic_DNA"/>
</dbReference>
<dbReference type="KEGG" id="thig:FE785_04780"/>
<keyword evidence="1 2" id="KW-0129">CBS domain</keyword>
<name>A0A4P9K4S2_9GAMM</name>
<proteinExistence type="predicted"/>
<feature type="domain" description="CBS" evidence="3">
    <location>
        <begin position="149"/>
        <end position="207"/>
    </location>
</feature>
<keyword evidence="5" id="KW-1185">Reference proteome</keyword>
<dbReference type="PANTHER" id="PTHR43080">
    <property type="entry name" value="CBS DOMAIN-CONTAINING PROTEIN CBSX3, MITOCHONDRIAL"/>
    <property type="match status" value="1"/>
</dbReference>
<dbReference type="InterPro" id="IPR000644">
    <property type="entry name" value="CBS_dom"/>
</dbReference>
<gene>
    <name evidence="4" type="ORF">FE785_04780</name>
</gene>
<dbReference type="InterPro" id="IPR046342">
    <property type="entry name" value="CBS_dom_sf"/>
</dbReference>
<dbReference type="SUPFAM" id="SSF54631">
    <property type="entry name" value="CBS-domain pair"/>
    <property type="match status" value="1"/>
</dbReference>
<dbReference type="Gene3D" id="3.10.580.10">
    <property type="entry name" value="CBS-domain"/>
    <property type="match status" value="2"/>
</dbReference>
<dbReference type="PANTHER" id="PTHR43080:SF2">
    <property type="entry name" value="CBS DOMAIN-CONTAINING PROTEIN"/>
    <property type="match status" value="1"/>
</dbReference>
<evidence type="ECO:0000313" key="5">
    <source>
        <dbReference type="Proteomes" id="UP000304864"/>
    </source>
</evidence>
<organism evidence="4 5">
    <name type="scientific">Thiomicrorhabdus sediminis</name>
    <dbReference type="NCBI Taxonomy" id="2580412"/>
    <lineage>
        <taxon>Bacteria</taxon>
        <taxon>Pseudomonadati</taxon>
        <taxon>Pseudomonadota</taxon>
        <taxon>Gammaproteobacteria</taxon>
        <taxon>Thiotrichales</taxon>
        <taxon>Piscirickettsiaceae</taxon>
        <taxon>Thiomicrorhabdus</taxon>
    </lineage>
</organism>
<dbReference type="RefSeq" id="WP_138564671.1">
    <property type="nucleotide sequence ID" value="NZ_CP040602.1"/>
</dbReference>
<evidence type="ECO:0000259" key="3">
    <source>
        <dbReference type="PROSITE" id="PS51371"/>
    </source>
</evidence>
<dbReference type="SMART" id="SM00116">
    <property type="entry name" value="CBS"/>
    <property type="match status" value="2"/>
</dbReference>
<reference evidence="4 5" key="1">
    <citation type="submission" date="2019-05" db="EMBL/GenBank/DDBJ databases">
        <title>Thiomicrorhabdus sediminis sp. nov, a novel sulfur-oxidizing bacterium isolated from coastal sediment.</title>
        <authorList>
            <person name="Liu X."/>
        </authorList>
    </citation>
    <scope>NUCLEOTIDE SEQUENCE [LARGE SCALE GENOMIC DNA]</scope>
    <source>
        <strain evidence="4 5">G1</strain>
    </source>
</reference>